<dbReference type="CDD" id="cd01646">
    <property type="entry name" value="RT_Bac_retron_I"/>
    <property type="match status" value="1"/>
</dbReference>
<dbReference type="Pfam" id="PF00078">
    <property type="entry name" value="RVT_1"/>
    <property type="match status" value="1"/>
</dbReference>
<name>A0A5S3UY71_9GAMM</name>
<dbReference type="SUPFAM" id="SSF56672">
    <property type="entry name" value="DNA/RNA polymerases"/>
    <property type="match status" value="1"/>
</dbReference>
<dbReference type="InterPro" id="IPR043502">
    <property type="entry name" value="DNA/RNA_pol_sf"/>
</dbReference>
<evidence type="ECO:0000313" key="1">
    <source>
        <dbReference type="EMBL" id="QPB85282.1"/>
    </source>
</evidence>
<protein>
    <submittedName>
        <fullName evidence="1">Uncharacterized protein</fullName>
    </submittedName>
</protein>
<dbReference type="AlphaFoldDB" id="A0A5S3UY71"/>
<organism evidence="1 2">
    <name type="scientific">Pseudoalteromonas rubra</name>
    <dbReference type="NCBI Taxonomy" id="43658"/>
    <lineage>
        <taxon>Bacteria</taxon>
        <taxon>Pseudomonadati</taxon>
        <taxon>Pseudomonadota</taxon>
        <taxon>Gammaproteobacteria</taxon>
        <taxon>Alteromonadales</taxon>
        <taxon>Pseudoalteromonadaceae</taxon>
        <taxon>Pseudoalteromonas</taxon>
    </lineage>
</organism>
<proteinExistence type="predicted"/>
<gene>
    <name evidence="1" type="ORF">CWC22_019860</name>
</gene>
<evidence type="ECO:0000313" key="2">
    <source>
        <dbReference type="Proteomes" id="UP000305729"/>
    </source>
</evidence>
<accession>A0A5S3UY71</accession>
<reference evidence="1 2" key="1">
    <citation type="submission" date="2019-10" db="EMBL/GenBank/DDBJ databases">
        <title>Pseudoalteromonas rubra S4059.</title>
        <authorList>
            <person name="Paulsen S."/>
            <person name="Wang X."/>
        </authorList>
    </citation>
    <scope>NUCLEOTIDE SEQUENCE [LARGE SCALE GENOMIC DNA]</scope>
    <source>
        <strain evidence="1 2">S4059</strain>
    </source>
</reference>
<dbReference type="PROSITE" id="PS50878">
    <property type="entry name" value="RT_POL"/>
    <property type="match status" value="1"/>
</dbReference>
<dbReference type="InterPro" id="IPR000477">
    <property type="entry name" value="RT_dom"/>
</dbReference>
<dbReference type="EMBL" id="CP045430">
    <property type="protein sequence ID" value="QPB85282.1"/>
    <property type="molecule type" value="Genomic_DNA"/>
</dbReference>
<dbReference type="Proteomes" id="UP000305729">
    <property type="component" value="Chromosome 2"/>
</dbReference>
<dbReference type="NCBIfam" id="NF041747">
    <property type="entry name" value="Drt3a"/>
    <property type="match status" value="1"/>
</dbReference>
<sequence>MLNQTFNPRALLRIVSDDDIRKHKLGTDKTSVMNSVTSISYEVSQDDFSFKKISKKVLNGKIVYSTKDTNEYFAIKKLNYVIKRLYQVKQNSRNETLKQFIDIINDGSDYQIIRADIRDFFGEVRRKDIISKIKKDSFLGSLMIKKLNNLDLYLSKENCQGLPRGLSISSTLSELYLRNFDQTLRTDPNVYFYSRYVDDIIIVCLDNVEKVEELLKKSLAIIGLSENEKYQVIKNIYEPEAFDYLGVRFNFSNKGIIRQLSSKKLKTIKTRIISAIVDFRKNRDSQLLLDRINFLAGNYKLFTNTESNNLRVGIYYNNQFINDYTQLSDLNTFLRKSLTAKKGSLAKITKVIPQEIIDECMKISFFKGYINKNIVKFSSNRLSIIVRCWKHGK</sequence>
<dbReference type="RefSeq" id="WP_138537927.1">
    <property type="nucleotide sequence ID" value="NZ_CP045430.1"/>
</dbReference>